<feature type="signal peptide" evidence="1">
    <location>
        <begin position="1"/>
        <end position="22"/>
    </location>
</feature>
<organism evidence="2 3">
    <name type="scientific">Parathalassolituus penaei</name>
    <dbReference type="NCBI Taxonomy" id="2997323"/>
    <lineage>
        <taxon>Bacteria</taxon>
        <taxon>Pseudomonadati</taxon>
        <taxon>Pseudomonadota</taxon>
        <taxon>Gammaproteobacteria</taxon>
        <taxon>Oceanospirillales</taxon>
        <taxon>Oceanospirillaceae</taxon>
        <taxon>Parathalassolituus</taxon>
    </lineage>
</organism>
<dbReference type="EMBL" id="JAPNOA010000005">
    <property type="protein sequence ID" value="MCY0963769.1"/>
    <property type="molecule type" value="Genomic_DNA"/>
</dbReference>
<protein>
    <submittedName>
        <fullName evidence="2">Uncharacterized protein</fullName>
    </submittedName>
</protein>
<feature type="chain" id="PRO_5040864650" evidence="1">
    <location>
        <begin position="23"/>
        <end position="172"/>
    </location>
</feature>
<dbReference type="RefSeq" id="WP_283171988.1">
    <property type="nucleotide sequence ID" value="NZ_JAPNOA010000005.1"/>
</dbReference>
<evidence type="ECO:0000256" key="1">
    <source>
        <dbReference type="SAM" id="SignalP"/>
    </source>
</evidence>
<keyword evidence="1" id="KW-0732">Signal</keyword>
<accession>A0A9X3EBG2</accession>
<evidence type="ECO:0000313" key="3">
    <source>
        <dbReference type="Proteomes" id="UP001150830"/>
    </source>
</evidence>
<name>A0A9X3EBG2_9GAMM</name>
<reference evidence="2" key="1">
    <citation type="submission" date="2022-11" db="EMBL/GenBank/DDBJ databases">
        <title>Parathalassolutuus dongxingensis gen. nov., sp. nov., a novel member of family Oceanospirillaceae isolated from a coastal shrimp pond in Guangxi, China.</title>
        <authorList>
            <person name="Chen H."/>
        </authorList>
    </citation>
    <scope>NUCLEOTIDE SEQUENCE</scope>
    <source>
        <strain evidence="2">G-43</strain>
    </source>
</reference>
<comment type="caution">
    <text evidence="2">The sequence shown here is derived from an EMBL/GenBank/DDBJ whole genome shotgun (WGS) entry which is preliminary data.</text>
</comment>
<keyword evidence="3" id="KW-1185">Reference proteome</keyword>
<proteinExistence type="predicted"/>
<dbReference type="Proteomes" id="UP001150830">
    <property type="component" value="Unassembled WGS sequence"/>
</dbReference>
<evidence type="ECO:0000313" key="2">
    <source>
        <dbReference type="EMBL" id="MCY0963769.1"/>
    </source>
</evidence>
<dbReference type="AlphaFoldDB" id="A0A9X3EBG2"/>
<sequence>MKKRLLTLLTTSLLSLNLPVQAATLDLPEFTTMHDTYMAVINEKANAEDTAERFRAWQQQYPQEALIGLYIGALDCLIARDAWLPWNKMRYVNRCTDAMDKAMDQVQRQSDPRDQMRAHLERGFVNANLPAMFNRQELAIEDFEAVMKSDRWSQLPESLRQQVTDKLKALKE</sequence>
<gene>
    <name evidence="2" type="ORF">OUO13_01030</name>
</gene>